<keyword evidence="1" id="KW-0175">Coiled coil</keyword>
<comment type="caution">
    <text evidence="3">The sequence shown here is derived from an EMBL/GenBank/DDBJ whole genome shotgun (WGS) entry which is preliminary data.</text>
</comment>
<evidence type="ECO:0000313" key="3">
    <source>
        <dbReference type="EMBL" id="ETO20864.1"/>
    </source>
</evidence>
<gene>
    <name evidence="3" type="ORF">RFI_16344</name>
</gene>
<feature type="compositionally biased region" description="Low complexity" evidence="2">
    <location>
        <begin position="409"/>
        <end position="418"/>
    </location>
</feature>
<dbReference type="AlphaFoldDB" id="X6N557"/>
<keyword evidence="4" id="KW-1185">Reference proteome</keyword>
<reference evidence="3 4" key="1">
    <citation type="journal article" date="2013" name="Curr. Biol.">
        <title>The Genome of the Foraminiferan Reticulomyxa filosa.</title>
        <authorList>
            <person name="Glockner G."/>
            <person name="Hulsmann N."/>
            <person name="Schleicher M."/>
            <person name="Noegel A.A."/>
            <person name="Eichinger L."/>
            <person name="Gallinger C."/>
            <person name="Pawlowski J."/>
            <person name="Sierra R."/>
            <person name="Euteneuer U."/>
            <person name="Pillet L."/>
            <person name="Moustafa A."/>
            <person name="Platzer M."/>
            <person name="Groth M."/>
            <person name="Szafranski K."/>
            <person name="Schliwa M."/>
        </authorList>
    </citation>
    <scope>NUCLEOTIDE SEQUENCE [LARGE SCALE GENOMIC DNA]</scope>
</reference>
<dbReference type="EMBL" id="ASPP01012169">
    <property type="protein sequence ID" value="ETO20864.1"/>
    <property type="molecule type" value="Genomic_DNA"/>
</dbReference>
<evidence type="ECO:0000313" key="4">
    <source>
        <dbReference type="Proteomes" id="UP000023152"/>
    </source>
</evidence>
<accession>X6N557</accession>
<feature type="region of interest" description="Disordered" evidence="2">
    <location>
        <begin position="405"/>
        <end position="449"/>
    </location>
</feature>
<proteinExistence type="predicted"/>
<evidence type="ECO:0000256" key="2">
    <source>
        <dbReference type="SAM" id="MobiDB-lite"/>
    </source>
</evidence>
<feature type="compositionally biased region" description="Pro residues" evidence="2">
    <location>
        <begin position="435"/>
        <end position="444"/>
    </location>
</feature>
<protein>
    <submittedName>
        <fullName evidence="3">Uncharacterized protein</fullName>
    </submittedName>
</protein>
<organism evidence="3 4">
    <name type="scientific">Reticulomyxa filosa</name>
    <dbReference type="NCBI Taxonomy" id="46433"/>
    <lineage>
        <taxon>Eukaryota</taxon>
        <taxon>Sar</taxon>
        <taxon>Rhizaria</taxon>
        <taxon>Retaria</taxon>
        <taxon>Foraminifera</taxon>
        <taxon>Monothalamids</taxon>
        <taxon>Reticulomyxidae</taxon>
        <taxon>Reticulomyxa</taxon>
    </lineage>
</organism>
<name>X6N557_RETFI</name>
<evidence type="ECO:0000256" key="1">
    <source>
        <dbReference type="SAM" id="Coils"/>
    </source>
</evidence>
<dbReference type="Proteomes" id="UP000023152">
    <property type="component" value="Unassembled WGS sequence"/>
</dbReference>
<feature type="coiled-coil region" evidence="1">
    <location>
        <begin position="309"/>
        <end position="336"/>
    </location>
</feature>
<sequence length="467" mass="52856">MEEEVELNARPEPSQAPVVNSTVVHDVTYDNYRNNHDVFFFVVCVYVWYVEKKTMVDKGTQQKENVPWKTLESSEVDKNVGKARIAFVAAFKTELIAPKPKNALPKTQHVEQHWHRATMMESLQLHNILPLGDIQDSNKSMTDPAEWTMLQRCSSSLPSEFAITDVNGNASEGQQYKCKYKHDEIMTPQSEEGSRHSFSTTNTGHPLLTSVQPSMAPPPPLWNDTHSRASMDSKAFERERGDKYTSILAELRANAADKFVGGHAIIVEEGNSNGNGDIDDVDIDDTDIDVDVNTMGHEQWHSPNEQSSFEQQQQQQQQLVSELRNLEAKYNTMELHYKQQILSWQHSCNELRQQLKDQYLTHPPFQHATNDPIQLLCVLSWQLANAKDTTPVQVQETLQKIKEQVDRISSSSSSSSSSFPTQSLATPPTQQQPKLPSPTSPSLPSPKVFTETEMNNVLFENHSIKKD</sequence>